<evidence type="ECO:0008006" key="5">
    <source>
        <dbReference type="Google" id="ProtNLM"/>
    </source>
</evidence>
<name>A0A250XGA9_9CHLO</name>
<dbReference type="EMBL" id="BEGY01000075">
    <property type="protein sequence ID" value="GAX82111.1"/>
    <property type="molecule type" value="Genomic_DNA"/>
</dbReference>
<feature type="chain" id="PRO_5013010158" description="Pherophorin domain-containing protein" evidence="2">
    <location>
        <begin position="26"/>
        <end position="411"/>
    </location>
</feature>
<accession>A0A250XGA9</accession>
<proteinExistence type="predicted"/>
<feature type="region of interest" description="Disordered" evidence="1">
    <location>
        <begin position="166"/>
        <end position="201"/>
    </location>
</feature>
<feature type="signal peptide" evidence="2">
    <location>
        <begin position="1"/>
        <end position="25"/>
    </location>
</feature>
<feature type="region of interest" description="Disordered" evidence="1">
    <location>
        <begin position="230"/>
        <end position="260"/>
    </location>
</feature>
<evidence type="ECO:0000256" key="2">
    <source>
        <dbReference type="SAM" id="SignalP"/>
    </source>
</evidence>
<reference evidence="3 4" key="1">
    <citation type="submission" date="2017-08" db="EMBL/GenBank/DDBJ databases">
        <title>Acidophilic green algal genome provides insights into adaptation to an acidic environment.</title>
        <authorList>
            <person name="Hirooka S."/>
            <person name="Hirose Y."/>
            <person name="Kanesaki Y."/>
            <person name="Higuchi S."/>
            <person name="Fujiwara T."/>
            <person name="Onuma R."/>
            <person name="Era A."/>
            <person name="Ohbayashi R."/>
            <person name="Uzuka A."/>
            <person name="Nozaki H."/>
            <person name="Yoshikawa H."/>
            <person name="Miyagishima S.Y."/>
        </authorList>
    </citation>
    <scope>NUCLEOTIDE SEQUENCE [LARGE SCALE GENOMIC DNA]</scope>
    <source>
        <strain evidence="3 4">NIES-2499</strain>
    </source>
</reference>
<comment type="caution">
    <text evidence="3">The sequence shown here is derived from an EMBL/GenBank/DDBJ whole genome shotgun (WGS) entry which is preliminary data.</text>
</comment>
<sequence>MHSFCTASLWRNLHEWACLVTLSMAFISSHHTTVSQTIMSTPPTPLPPPPAITSVTLILSLPASATAPGPCSDISALLSTMVDFYLIGSSPLTCSQLPHQLTLTATIPQTSVPQANFFLQLNLGHLLKEYGLPCGSLVFLQVGSLVAVSACTAQTPSLCCPGFVPPSTTPSSPPPGSPPPLKSPPPSSVAKPNPPLNLSLPLPSQPASPIISSPAVQNFLPPLAVSSPLHPPPPASISKKQPPTPNHRSPPSKSSGSSPAVQQYNITIQVTAPATFYGSFILGTEISAYLCPTLLTAIYTALDQQSLPEYSLASTCVVWMPGRDSGLAYQFLLSISERSLNFFQKVLKSNKGLSSFLTTSNILCSSSIKVFGFDSMSFLLVTLDQSNSPLLDNNYPQATCMRPVKVLGYQK</sequence>
<dbReference type="AlphaFoldDB" id="A0A250XGA9"/>
<evidence type="ECO:0000256" key="1">
    <source>
        <dbReference type="SAM" id="MobiDB-lite"/>
    </source>
</evidence>
<evidence type="ECO:0000313" key="4">
    <source>
        <dbReference type="Proteomes" id="UP000232323"/>
    </source>
</evidence>
<dbReference type="Proteomes" id="UP000232323">
    <property type="component" value="Unassembled WGS sequence"/>
</dbReference>
<protein>
    <recommendedName>
        <fullName evidence="5">Pherophorin domain-containing protein</fullName>
    </recommendedName>
</protein>
<feature type="compositionally biased region" description="Low complexity" evidence="1">
    <location>
        <begin position="249"/>
        <end position="259"/>
    </location>
</feature>
<keyword evidence="2" id="KW-0732">Signal</keyword>
<organism evidence="3 4">
    <name type="scientific">Chlamydomonas eustigma</name>
    <dbReference type="NCBI Taxonomy" id="1157962"/>
    <lineage>
        <taxon>Eukaryota</taxon>
        <taxon>Viridiplantae</taxon>
        <taxon>Chlorophyta</taxon>
        <taxon>core chlorophytes</taxon>
        <taxon>Chlorophyceae</taxon>
        <taxon>CS clade</taxon>
        <taxon>Chlamydomonadales</taxon>
        <taxon>Chlamydomonadaceae</taxon>
        <taxon>Chlamydomonas</taxon>
    </lineage>
</organism>
<evidence type="ECO:0000313" key="3">
    <source>
        <dbReference type="EMBL" id="GAX82111.1"/>
    </source>
</evidence>
<dbReference type="STRING" id="1157962.A0A250XGA9"/>
<feature type="compositionally biased region" description="Pro residues" evidence="1">
    <location>
        <begin position="166"/>
        <end position="195"/>
    </location>
</feature>
<gene>
    <name evidence="3" type="ORF">CEUSTIGMA_g9539.t1</name>
</gene>
<keyword evidence="4" id="KW-1185">Reference proteome</keyword>